<dbReference type="Gene3D" id="1.20.1730.10">
    <property type="entry name" value="Sodium/glucose cotransporter"/>
    <property type="match status" value="1"/>
</dbReference>
<dbReference type="Pfam" id="PF00474">
    <property type="entry name" value="SSF"/>
    <property type="match status" value="1"/>
</dbReference>
<dbReference type="PANTHER" id="PTHR42985">
    <property type="entry name" value="SODIUM-COUPLED MONOCARBOXYLATE TRANSPORTER"/>
    <property type="match status" value="1"/>
</dbReference>
<comment type="caution">
    <text evidence="12">The sequence shown here is derived from an EMBL/GenBank/DDBJ whole genome shotgun (WGS) entry which is preliminary data.</text>
</comment>
<keyword evidence="10" id="KW-0739">Sodium transport</keyword>
<reference evidence="12" key="1">
    <citation type="submission" date="2022-03" db="EMBL/GenBank/DDBJ databases">
        <authorList>
            <person name="Martin C."/>
        </authorList>
    </citation>
    <scope>NUCLEOTIDE SEQUENCE</scope>
</reference>
<organism evidence="12 13">
    <name type="scientific">Owenia fusiformis</name>
    <name type="common">Polychaete worm</name>
    <dbReference type="NCBI Taxonomy" id="6347"/>
    <lineage>
        <taxon>Eukaryota</taxon>
        <taxon>Metazoa</taxon>
        <taxon>Spiralia</taxon>
        <taxon>Lophotrochozoa</taxon>
        <taxon>Annelida</taxon>
        <taxon>Polychaeta</taxon>
        <taxon>Sedentaria</taxon>
        <taxon>Canalipalpata</taxon>
        <taxon>Sabellida</taxon>
        <taxon>Oweniida</taxon>
        <taxon>Oweniidae</taxon>
        <taxon>Owenia</taxon>
    </lineage>
</organism>
<dbReference type="InterPro" id="IPR038377">
    <property type="entry name" value="Na/Glc_symporter_sf"/>
</dbReference>
<dbReference type="OrthoDB" id="6132759at2759"/>
<keyword evidence="6" id="KW-1133">Transmembrane helix</keyword>
<dbReference type="PANTHER" id="PTHR42985:SF40">
    <property type="entry name" value="LD47995P-RELATED"/>
    <property type="match status" value="1"/>
</dbReference>
<keyword evidence="3" id="KW-0813">Transport</keyword>
<dbReference type="GO" id="GO:0015293">
    <property type="term" value="F:symporter activity"/>
    <property type="evidence" value="ECO:0007669"/>
    <property type="project" value="TreeGrafter"/>
</dbReference>
<evidence type="ECO:0000256" key="6">
    <source>
        <dbReference type="ARBA" id="ARBA00022989"/>
    </source>
</evidence>
<dbReference type="GO" id="GO:0006814">
    <property type="term" value="P:sodium ion transport"/>
    <property type="evidence" value="ECO:0007669"/>
    <property type="project" value="UniProtKB-KW"/>
</dbReference>
<dbReference type="Proteomes" id="UP000749559">
    <property type="component" value="Unassembled WGS sequence"/>
</dbReference>
<comment type="subcellular location">
    <subcellularLocation>
        <location evidence="1">Cell membrane</location>
        <topology evidence="1">Multi-pass membrane protein</topology>
    </subcellularLocation>
</comment>
<accession>A0A8J1TU41</accession>
<gene>
    <name evidence="12" type="ORF">OFUS_LOCUS15060</name>
</gene>
<dbReference type="AlphaFoldDB" id="A0A8J1TU41"/>
<keyword evidence="7" id="KW-0915">Sodium</keyword>
<dbReference type="PROSITE" id="PS50283">
    <property type="entry name" value="NA_SOLUT_SYMP_3"/>
    <property type="match status" value="1"/>
</dbReference>
<dbReference type="CDD" id="cd11492">
    <property type="entry name" value="SLC5sbd_NIS-SMVT"/>
    <property type="match status" value="1"/>
</dbReference>
<evidence type="ECO:0000256" key="7">
    <source>
        <dbReference type="ARBA" id="ARBA00023053"/>
    </source>
</evidence>
<evidence type="ECO:0000256" key="3">
    <source>
        <dbReference type="ARBA" id="ARBA00022448"/>
    </source>
</evidence>
<evidence type="ECO:0000313" key="12">
    <source>
        <dbReference type="EMBL" id="CAH1789755.1"/>
    </source>
</evidence>
<evidence type="ECO:0000256" key="4">
    <source>
        <dbReference type="ARBA" id="ARBA00022475"/>
    </source>
</evidence>
<evidence type="ECO:0000256" key="10">
    <source>
        <dbReference type="ARBA" id="ARBA00023201"/>
    </source>
</evidence>
<evidence type="ECO:0000256" key="2">
    <source>
        <dbReference type="ARBA" id="ARBA00006434"/>
    </source>
</evidence>
<dbReference type="NCBIfam" id="TIGR00813">
    <property type="entry name" value="sss"/>
    <property type="match status" value="1"/>
</dbReference>
<keyword evidence="9" id="KW-0472">Membrane</keyword>
<evidence type="ECO:0000256" key="1">
    <source>
        <dbReference type="ARBA" id="ARBA00004651"/>
    </source>
</evidence>
<dbReference type="EMBL" id="CAIIXF020000007">
    <property type="protein sequence ID" value="CAH1789755.1"/>
    <property type="molecule type" value="Genomic_DNA"/>
</dbReference>
<sequence length="630" mass="68611">MGLVGEARLGIADYVVFAVFILSSLSIGVYHALSGGRQRTTKEYLTADKKLKVVPISLSLLVSFQSAIMILGYPAEMYMRGAQLYIGNIGMLIGTILTTRLWVPLFYKLQITSTFEYLYLRFDSVAVRKLGSVMGIIATVSYMGTAMFAPSTALEAVTGFPVWASILVTAGVGTIYTSIGGMKAVVWTDVFQSVIMFGGVLAVIVMGLVKIGSVSKVFEICQEHKRLNFLNFDFNPTRINTFWTIVLSDTILWWKVYGTRQASVQRFCSLPTLKKANAAVLLVIPMQFLLITMVSFAGLVIFAYYIHIGCDPLEQGIIKSGNQILPYFVMDTFKSLPGFSGLFLATLFSGALSSISSGLNALSAITWEDFLKHRFRHLKESRKALCTKLLVVIYGVCSTGVACLAILIKGPIIQAGSTLSGAIGGSSSALFILGAFTATSNWKGAITGPVVSFIILLWIAIGGQSIKGNNQYLPPGPTDRCEISNGSSVYNISVYNNVTSWYNDTIDIVYDGNLLNHSSIMEPQEQELTGIQHLYGISHLLYAPLGILLAIIIGLVVSWATGGEKGRCIDKAYTFSLRDAICCCCSSRVKDKACGCKENKTPRQENGVERSVLRDTEYQNIETGNEESGC</sequence>
<evidence type="ECO:0000256" key="11">
    <source>
        <dbReference type="RuleBase" id="RU362091"/>
    </source>
</evidence>
<dbReference type="InterPro" id="IPR051163">
    <property type="entry name" value="Sodium:Solute_Symporter_SSF"/>
</dbReference>
<evidence type="ECO:0000256" key="5">
    <source>
        <dbReference type="ARBA" id="ARBA00022692"/>
    </source>
</evidence>
<dbReference type="InterPro" id="IPR001734">
    <property type="entry name" value="Na/solute_symporter"/>
</dbReference>
<proteinExistence type="inferred from homology"/>
<evidence type="ECO:0000256" key="8">
    <source>
        <dbReference type="ARBA" id="ARBA00023065"/>
    </source>
</evidence>
<evidence type="ECO:0000256" key="9">
    <source>
        <dbReference type="ARBA" id="ARBA00023136"/>
    </source>
</evidence>
<evidence type="ECO:0000313" key="13">
    <source>
        <dbReference type="Proteomes" id="UP000749559"/>
    </source>
</evidence>
<protein>
    <submittedName>
        <fullName evidence="12">Uncharacterized protein</fullName>
    </submittedName>
</protein>
<keyword evidence="4" id="KW-1003">Cell membrane</keyword>
<name>A0A8J1TU41_OWEFU</name>
<keyword evidence="13" id="KW-1185">Reference proteome</keyword>
<dbReference type="GO" id="GO:0005886">
    <property type="term" value="C:plasma membrane"/>
    <property type="evidence" value="ECO:0007669"/>
    <property type="project" value="UniProtKB-SubCell"/>
</dbReference>
<comment type="similarity">
    <text evidence="2 11">Belongs to the sodium:solute symporter (SSF) (TC 2.A.21) family.</text>
</comment>
<keyword evidence="5" id="KW-0812">Transmembrane</keyword>
<keyword evidence="8" id="KW-0406">Ion transport</keyword>